<dbReference type="Proteomes" id="UP000274097">
    <property type="component" value="Unassembled WGS sequence"/>
</dbReference>
<keyword evidence="3" id="KW-1185">Reference proteome</keyword>
<organism evidence="1 4">
    <name type="scientific">Teichococcus wenyumeiae</name>
    <dbReference type="NCBI Taxonomy" id="2478470"/>
    <lineage>
        <taxon>Bacteria</taxon>
        <taxon>Pseudomonadati</taxon>
        <taxon>Pseudomonadota</taxon>
        <taxon>Alphaproteobacteria</taxon>
        <taxon>Acetobacterales</taxon>
        <taxon>Roseomonadaceae</taxon>
        <taxon>Roseomonas</taxon>
    </lineage>
</organism>
<proteinExistence type="predicted"/>
<evidence type="ECO:0000313" key="2">
    <source>
        <dbReference type="EMBL" id="RMI20915.1"/>
    </source>
</evidence>
<protein>
    <submittedName>
        <fullName evidence="1">Uncharacterized protein</fullName>
    </submittedName>
</protein>
<name>A0A3A9K170_9PROT</name>
<dbReference type="EMBL" id="RFLX01000009">
    <property type="protein sequence ID" value="RMI20915.1"/>
    <property type="molecule type" value="Genomic_DNA"/>
</dbReference>
<evidence type="ECO:0000313" key="3">
    <source>
        <dbReference type="Proteomes" id="UP000274097"/>
    </source>
</evidence>
<comment type="caution">
    <text evidence="1">The sequence shown here is derived from an EMBL/GenBank/DDBJ whole genome shotgun (WGS) entry which is preliminary data.</text>
</comment>
<dbReference type="AlphaFoldDB" id="A0A3A9K170"/>
<evidence type="ECO:0000313" key="1">
    <source>
        <dbReference type="EMBL" id="RKK05089.1"/>
    </source>
</evidence>
<accession>A0A3A9K170</accession>
<reference evidence="1 4" key="1">
    <citation type="submission" date="2018-09" db="EMBL/GenBank/DDBJ databases">
        <title>Roseomonas sp. nov., isolated from feces of Tibetan antelopes in the Qinghai-Tibet plateau, China.</title>
        <authorList>
            <person name="Tian Z."/>
        </authorList>
    </citation>
    <scope>NUCLEOTIDE SEQUENCE [LARGE SCALE GENOMIC DNA]</scope>
    <source>
        <strain evidence="2 3">Z23</strain>
        <strain evidence="1 4">Z24</strain>
    </source>
</reference>
<dbReference type="InParanoid" id="A0A3A9K170"/>
<dbReference type="EMBL" id="RAQU01000023">
    <property type="protein sequence ID" value="RKK05089.1"/>
    <property type="molecule type" value="Genomic_DNA"/>
</dbReference>
<gene>
    <name evidence="1" type="ORF">D6Z83_05925</name>
    <name evidence="2" type="ORF">EBE87_13980</name>
</gene>
<sequence length="113" mass="11715">MAGGARKGDLSLTAVVGGALPYSVDGGGYLVTRLISPDQNARVIDFAAQAPFGRDMGKVFDARPQFGLGGRYELGQTASGAKLALRAMLSTAMERPAEGQRPLLGMAGLTVLF</sequence>
<evidence type="ECO:0000313" key="4">
    <source>
        <dbReference type="Proteomes" id="UP000278036"/>
    </source>
</evidence>
<dbReference type="Proteomes" id="UP000278036">
    <property type="component" value="Unassembled WGS sequence"/>
</dbReference>